<sequence length="350" mass="38922">MDTEPVSCPLPQITTAAPADLHHDPSRSSLPVVVASPPPPASISLSCDSNFGYDSMELIVVDNDEAVESCPNTTIDRLPKCDQVGVEGVLLDHEETNGFLKASSRGMTIQEFCFQAQREALECIPVGLDFCETFCSYGIKAMVMYCPRRPRMRVIVGIHEVDEGAINALAVQDHIWIDIGFIECRKVGETSLGIIASLSPSRVSAKQRTCTFDPGGSISRHFARDCKKIEAFDGWETTTIQMYYHPHKYVLKLGTSVGVLGLRQLSVMLSDFSQRSKKTLIHWKPQSVSLLSQYEKAHSTIMLCLSDDVIIEVTEQETAAALWTKLESLYMTKSLTNKLLLKQRLFRLCN</sequence>
<name>A0A8X9A497_SALSN</name>
<proteinExistence type="predicted"/>
<protein>
    <submittedName>
        <fullName evidence="1">Uncharacterized protein</fullName>
    </submittedName>
</protein>
<reference evidence="1" key="1">
    <citation type="submission" date="2018-01" db="EMBL/GenBank/DDBJ databases">
        <authorList>
            <person name="Mao J.F."/>
        </authorList>
    </citation>
    <scope>NUCLEOTIDE SEQUENCE</scope>
    <source>
        <strain evidence="1">Huo1</strain>
        <tissue evidence="1">Leaf</tissue>
    </source>
</reference>
<dbReference type="EMBL" id="PNBA02000004">
    <property type="protein sequence ID" value="KAG6427151.1"/>
    <property type="molecule type" value="Genomic_DNA"/>
</dbReference>
<keyword evidence="2" id="KW-1185">Reference proteome</keyword>
<organism evidence="1">
    <name type="scientific">Salvia splendens</name>
    <name type="common">Scarlet sage</name>
    <dbReference type="NCBI Taxonomy" id="180675"/>
    <lineage>
        <taxon>Eukaryota</taxon>
        <taxon>Viridiplantae</taxon>
        <taxon>Streptophyta</taxon>
        <taxon>Embryophyta</taxon>
        <taxon>Tracheophyta</taxon>
        <taxon>Spermatophyta</taxon>
        <taxon>Magnoliopsida</taxon>
        <taxon>eudicotyledons</taxon>
        <taxon>Gunneridae</taxon>
        <taxon>Pentapetalae</taxon>
        <taxon>asterids</taxon>
        <taxon>lamiids</taxon>
        <taxon>Lamiales</taxon>
        <taxon>Lamiaceae</taxon>
        <taxon>Nepetoideae</taxon>
        <taxon>Mentheae</taxon>
        <taxon>Salviinae</taxon>
        <taxon>Salvia</taxon>
        <taxon>Salvia subgen. Calosphace</taxon>
        <taxon>core Calosphace</taxon>
    </lineage>
</organism>
<comment type="caution">
    <text evidence="1">The sequence shown here is derived from an EMBL/GenBank/DDBJ whole genome shotgun (WGS) entry which is preliminary data.</text>
</comment>
<dbReference type="Pfam" id="PF14223">
    <property type="entry name" value="Retrotran_gag_2"/>
    <property type="match status" value="1"/>
</dbReference>
<evidence type="ECO:0000313" key="2">
    <source>
        <dbReference type="Proteomes" id="UP000298416"/>
    </source>
</evidence>
<gene>
    <name evidence="1" type="ORF">SASPL_111391</name>
</gene>
<reference evidence="1" key="2">
    <citation type="submission" date="2020-08" db="EMBL/GenBank/DDBJ databases">
        <title>Plant Genome Project.</title>
        <authorList>
            <person name="Zhang R.-G."/>
        </authorList>
    </citation>
    <scope>NUCLEOTIDE SEQUENCE</scope>
    <source>
        <strain evidence="1">Huo1</strain>
        <tissue evidence="1">Leaf</tissue>
    </source>
</reference>
<dbReference type="AlphaFoldDB" id="A0A8X9A497"/>
<evidence type="ECO:0000313" key="1">
    <source>
        <dbReference type="EMBL" id="KAG6427151.1"/>
    </source>
</evidence>
<dbReference type="PANTHER" id="PTHR46976">
    <property type="entry name" value="PROTEIN ARABIDILLO 1"/>
    <property type="match status" value="1"/>
</dbReference>
<accession>A0A8X9A497</accession>
<dbReference type="PANTHER" id="PTHR46976:SF1">
    <property type="entry name" value="PROTEIN ARABIDILLO 1"/>
    <property type="match status" value="1"/>
</dbReference>
<dbReference type="Proteomes" id="UP000298416">
    <property type="component" value="Unassembled WGS sequence"/>
</dbReference>